<dbReference type="Gene3D" id="1.25.40.20">
    <property type="entry name" value="Ankyrin repeat-containing domain"/>
    <property type="match status" value="1"/>
</dbReference>
<accession>A0A9P4JYK3</accession>
<gene>
    <name evidence="1" type="ORF">CC78DRAFT_150171</name>
</gene>
<dbReference type="Proteomes" id="UP000800093">
    <property type="component" value="Unassembled WGS sequence"/>
</dbReference>
<reference evidence="2" key="1">
    <citation type="journal article" date="2020" name="Stud. Mycol.">
        <title>101 Dothideomycetes genomes: A test case for predicting lifestyles and emergence of pathogens.</title>
        <authorList>
            <person name="Haridas S."/>
            <person name="Albert R."/>
            <person name="Binder M."/>
            <person name="Bloem J."/>
            <person name="LaButti K."/>
            <person name="Salamov A."/>
            <person name="Andreopoulos B."/>
            <person name="Baker S."/>
            <person name="Barry K."/>
            <person name="Bills G."/>
            <person name="Bluhm B."/>
            <person name="Cannon C."/>
            <person name="Castanera R."/>
            <person name="Culley D."/>
            <person name="Daum C."/>
            <person name="Ezra D."/>
            <person name="Gonzalez J."/>
            <person name="Henrissat B."/>
            <person name="Kuo A."/>
            <person name="Liang C."/>
            <person name="Lipzen A."/>
            <person name="Lutzoni F."/>
            <person name="Magnuson J."/>
            <person name="Mondo S."/>
            <person name="Nolan M."/>
            <person name="Ohm R."/>
            <person name="Pangilinan J."/>
            <person name="Park H.-J."/>
            <person name="Ramirez L."/>
            <person name="Alfaro M."/>
            <person name="Sun H."/>
            <person name="Tritt A."/>
            <person name="Yoshinaga Y."/>
            <person name="Zwiers L.-H."/>
            <person name="Turgeon B."/>
            <person name="Goodwin S."/>
            <person name="Spatafora J."/>
            <person name="Crous P."/>
            <person name="Grigoriev I."/>
        </authorList>
    </citation>
    <scope>NUCLEOTIDE SEQUENCE [LARGE SCALE GENOMIC DNA]</scope>
    <source>
        <strain evidence="2">CBS 304.66</strain>
    </source>
</reference>
<sequence length="110" mass="12717">MSLGKSAKERLPIIEYLFSVGLDPNKRADELGHRHEQPLRYVDRAVLTSLVKCLLEASAGQYLKDRFDSSLLDLAVRAKDEYLVTEYTKYRKQGIPDPVKDVRRKREPIQ</sequence>
<dbReference type="EMBL" id="ML986787">
    <property type="protein sequence ID" value="KAF2258077.1"/>
    <property type="molecule type" value="Genomic_DNA"/>
</dbReference>
<proteinExistence type="predicted"/>
<dbReference type="AlphaFoldDB" id="A0A9P4JYK3"/>
<organism evidence="1 2">
    <name type="scientific">Lojkania enalia</name>
    <dbReference type="NCBI Taxonomy" id="147567"/>
    <lineage>
        <taxon>Eukaryota</taxon>
        <taxon>Fungi</taxon>
        <taxon>Dikarya</taxon>
        <taxon>Ascomycota</taxon>
        <taxon>Pezizomycotina</taxon>
        <taxon>Dothideomycetes</taxon>
        <taxon>Pleosporomycetidae</taxon>
        <taxon>Pleosporales</taxon>
        <taxon>Pleosporales incertae sedis</taxon>
        <taxon>Lojkania</taxon>
    </lineage>
</organism>
<evidence type="ECO:0000313" key="2">
    <source>
        <dbReference type="Proteomes" id="UP000800093"/>
    </source>
</evidence>
<evidence type="ECO:0008006" key="3">
    <source>
        <dbReference type="Google" id="ProtNLM"/>
    </source>
</evidence>
<protein>
    <recommendedName>
        <fullName evidence="3">Ankyrin repeat protein</fullName>
    </recommendedName>
</protein>
<keyword evidence="2" id="KW-1185">Reference proteome</keyword>
<dbReference type="InterPro" id="IPR036770">
    <property type="entry name" value="Ankyrin_rpt-contain_sf"/>
</dbReference>
<comment type="caution">
    <text evidence="1">The sequence shown here is derived from an EMBL/GenBank/DDBJ whole genome shotgun (WGS) entry which is preliminary data.</text>
</comment>
<dbReference type="SUPFAM" id="SSF48403">
    <property type="entry name" value="Ankyrin repeat"/>
    <property type="match status" value="1"/>
</dbReference>
<evidence type="ECO:0000313" key="1">
    <source>
        <dbReference type="EMBL" id="KAF2258077.1"/>
    </source>
</evidence>
<name>A0A9P4JYK3_9PLEO</name>
<dbReference type="OrthoDB" id="366390at2759"/>